<dbReference type="AlphaFoldDB" id="A0A840RD18"/>
<dbReference type="PANTHER" id="PTHR23355">
    <property type="entry name" value="RIBONUCLEASE"/>
    <property type="match status" value="1"/>
</dbReference>
<reference evidence="2 3" key="1">
    <citation type="submission" date="2020-08" db="EMBL/GenBank/DDBJ databases">
        <title>Genomic Encyclopedia of Type Strains, Phase IV (KMG-IV): sequencing the most valuable type-strain genomes for metagenomic binning, comparative biology and taxonomic classification.</title>
        <authorList>
            <person name="Goeker M."/>
        </authorList>
    </citation>
    <scope>NUCLEOTIDE SEQUENCE [LARGE SCALE GENOMIC DNA]</scope>
    <source>
        <strain evidence="2 3">DSM 18233</strain>
    </source>
</reference>
<dbReference type="InterPro" id="IPR050180">
    <property type="entry name" value="RNR_Ribonuclease"/>
</dbReference>
<dbReference type="GO" id="GO:0003723">
    <property type="term" value="F:RNA binding"/>
    <property type="evidence" value="ECO:0007669"/>
    <property type="project" value="InterPro"/>
</dbReference>
<dbReference type="EC" id="3.1.13.1" evidence="2"/>
<proteinExistence type="predicted"/>
<dbReference type="EMBL" id="JACHHN010000004">
    <property type="protein sequence ID" value="MBB5191369.1"/>
    <property type="molecule type" value="Genomic_DNA"/>
</dbReference>
<comment type="caution">
    <text evidence="2">The sequence shown here is derived from an EMBL/GenBank/DDBJ whole genome shotgun (WGS) entry which is preliminary data.</text>
</comment>
<evidence type="ECO:0000313" key="2">
    <source>
        <dbReference type="EMBL" id="MBB5191369.1"/>
    </source>
</evidence>
<dbReference type="GO" id="GO:0008859">
    <property type="term" value="F:exoribonuclease II activity"/>
    <property type="evidence" value="ECO:0007669"/>
    <property type="project" value="UniProtKB-EC"/>
</dbReference>
<accession>A0A840RD18</accession>
<dbReference type="InterPro" id="IPR012340">
    <property type="entry name" value="NA-bd_OB-fold"/>
</dbReference>
<dbReference type="SUPFAM" id="SSF50249">
    <property type="entry name" value="Nucleic acid-binding proteins"/>
    <property type="match status" value="1"/>
</dbReference>
<protein>
    <submittedName>
        <fullName evidence="2">Exoribonuclease-2</fullName>
        <ecNumber evidence="2">3.1.13.1</ecNumber>
    </submittedName>
</protein>
<dbReference type="RefSeq" id="WP_184100306.1">
    <property type="nucleotide sequence ID" value="NZ_JACHHN010000004.1"/>
</dbReference>
<dbReference type="GO" id="GO:0006402">
    <property type="term" value="P:mRNA catabolic process"/>
    <property type="evidence" value="ECO:0007669"/>
    <property type="project" value="TreeGrafter"/>
</dbReference>
<dbReference type="SMART" id="SM00955">
    <property type="entry name" value="RNB"/>
    <property type="match status" value="1"/>
</dbReference>
<dbReference type="GO" id="GO:0005829">
    <property type="term" value="C:cytosol"/>
    <property type="evidence" value="ECO:0007669"/>
    <property type="project" value="TreeGrafter"/>
</dbReference>
<keyword evidence="3" id="KW-1185">Reference proteome</keyword>
<dbReference type="Pfam" id="PF00773">
    <property type="entry name" value="RNB"/>
    <property type="match status" value="1"/>
</dbReference>
<dbReference type="PANTHER" id="PTHR23355:SF9">
    <property type="entry name" value="DIS3-LIKE EXONUCLEASE 2"/>
    <property type="match status" value="1"/>
</dbReference>
<gene>
    <name evidence="2" type="ORF">HNQ50_002099</name>
</gene>
<feature type="domain" description="RNB" evidence="1">
    <location>
        <begin position="235"/>
        <end position="514"/>
    </location>
</feature>
<evidence type="ECO:0000259" key="1">
    <source>
        <dbReference type="SMART" id="SM00955"/>
    </source>
</evidence>
<organism evidence="2 3">
    <name type="scientific">Silvimonas terrae</name>
    <dbReference type="NCBI Taxonomy" id="300266"/>
    <lineage>
        <taxon>Bacteria</taxon>
        <taxon>Pseudomonadati</taxon>
        <taxon>Pseudomonadota</taxon>
        <taxon>Betaproteobacteria</taxon>
        <taxon>Neisseriales</taxon>
        <taxon>Chitinibacteraceae</taxon>
        <taxon>Silvimonas</taxon>
    </lineage>
</organism>
<evidence type="ECO:0000313" key="3">
    <source>
        <dbReference type="Proteomes" id="UP000543030"/>
    </source>
</evidence>
<name>A0A840RD18_9NEIS</name>
<keyword evidence="2" id="KW-0378">Hydrolase</keyword>
<sequence>MHVFYEEDGGFKVATVKESQPASLMVEDVRGKRSKVKNSNVLLKFERPGLDEILSQAEALATEIDLDLLWETCGEHEFGFEELAAEYFGANPNAASQIAVVLRLSAAPMYFYKKGKGRYKAAPEENLKAALAGLERKQREAEQMAVWQAELTAGKLPEAFAPILNRLLHRPDKNSIEYKALAQAADAAHTNPTRLLQSVGAIPDVADYFLQGFLLETFPKGRDAVVEQTITLPDNLPVAKVQAFSIDDVTTTEIDDALSLVKLPNGNWQVGIHIAAPALGIEPGTELDKLVFDRLSTVYFPGDKITMLPDSAVQAFTLLEGAARPAVSMYLEVSPGFDILNHRNVVELVPIAANLRHDQIEALFNELTAGKEDGPDFPWKSELTTLWRFAGNLEGRRGRADDPNAPVRIDYSFYVDTLENGEKRVRILPRKRGSPMDKLVAEMMILVNSQWGKDLKDAEVAGIYRVQNNGRVRMTTQPGPHIGLGVEFYAWSSSPLRRAVDFVNQQQIIAMVSGVKPRFQKNDAELFGAIGAFDTAYAAYADFQDKMERYWCLRYMEQENMREFSGSVIKENLVRVDGMPLVMRVPGLPELPAGSTVVLQRLKTDWLELNLDCRLATM</sequence>
<dbReference type="InterPro" id="IPR001900">
    <property type="entry name" value="RNase_II/R"/>
</dbReference>
<dbReference type="Proteomes" id="UP000543030">
    <property type="component" value="Unassembled WGS sequence"/>
</dbReference>